<dbReference type="OrthoDB" id="3861617at2759"/>
<proteinExistence type="predicted"/>
<gene>
    <name evidence="1" type="ORF">BDZ85DRAFT_257958</name>
</gene>
<dbReference type="EMBL" id="ML992503">
    <property type="protein sequence ID" value="KAF2225719.1"/>
    <property type="molecule type" value="Genomic_DNA"/>
</dbReference>
<keyword evidence="2" id="KW-1185">Reference proteome</keyword>
<dbReference type="AlphaFoldDB" id="A0A6A6GJF2"/>
<sequence length="370" mass="42382">MACKSHDQEIVLARLMGIDLDDYRRKRCELLCYHDARFLTAAKGGLALNFLTQPPNDIQLARTQAAGTVDDPPRPEIYMVVVCSRDGTRLKTSQLEKLMGELRFYITGVGSPGVGKRACRSRQSERDADRIRAIDEAVPGSPDKPWMVRRSMRARDAERRYILTYDDCDNVRAITTDWQTELEELRTGIPASFPFALPVPRNEDADLVIPYDMILKVRATSTPRQERRNFELHLGDEVLCYLIDAACKVLFPGTGIGVQYFTLRLVHRPELMGMALLIDNNTIKPWQGSKVTKSEELIGVAKPEDFDRNFMEVMHMGVMMDQLTMQRDSIKKECKRARLYKAEHMAWHEMDDAEKEAREKERELIKLVSG</sequence>
<accession>A0A6A6GJF2</accession>
<name>A0A6A6GJF2_9PEZI</name>
<reference evidence="2" key="1">
    <citation type="journal article" date="2020" name="Stud. Mycol.">
        <title>101 Dothideomycetes genomes: A test case for predicting lifestyles and emergence of pathogens.</title>
        <authorList>
            <person name="Haridas S."/>
            <person name="Albert R."/>
            <person name="Binder M."/>
            <person name="Bloem J."/>
            <person name="LaButti K."/>
            <person name="Salamov A."/>
            <person name="Andreopoulos B."/>
            <person name="Baker S."/>
            <person name="Barry K."/>
            <person name="Bills G."/>
            <person name="Bluhm B."/>
            <person name="Cannon C."/>
            <person name="Castanera R."/>
            <person name="Culley D."/>
            <person name="Daum C."/>
            <person name="Ezra D."/>
            <person name="Gonzalez J."/>
            <person name="Henrissat B."/>
            <person name="Kuo A."/>
            <person name="Liang C."/>
            <person name="Lipzen A."/>
            <person name="Lutzoni F."/>
            <person name="Magnuson J."/>
            <person name="Mondo S."/>
            <person name="Nolan M."/>
            <person name="Ohm R."/>
            <person name="Pangilinan J."/>
            <person name="Park H.-J."/>
            <person name="Ramirez L."/>
            <person name="Alfaro M."/>
            <person name="Sun H."/>
            <person name="Tritt A."/>
            <person name="Yoshinaga Y."/>
            <person name="Zwiers L.-H."/>
            <person name="Turgeon B."/>
            <person name="Goodwin S."/>
            <person name="Spatafora J."/>
            <person name="Crous P."/>
            <person name="Grigoriev I."/>
        </authorList>
    </citation>
    <scope>NUCLEOTIDE SEQUENCE [LARGE SCALE GENOMIC DNA]</scope>
    <source>
        <strain evidence="2">CECT 20119</strain>
    </source>
</reference>
<evidence type="ECO:0000313" key="1">
    <source>
        <dbReference type="EMBL" id="KAF2225719.1"/>
    </source>
</evidence>
<organism evidence="1 2">
    <name type="scientific">Elsinoe ampelina</name>
    <dbReference type="NCBI Taxonomy" id="302913"/>
    <lineage>
        <taxon>Eukaryota</taxon>
        <taxon>Fungi</taxon>
        <taxon>Dikarya</taxon>
        <taxon>Ascomycota</taxon>
        <taxon>Pezizomycotina</taxon>
        <taxon>Dothideomycetes</taxon>
        <taxon>Dothideomycetidae</taxon>
        <taxon>Myriangiales</taxon>
        <taxon>Elsinoaceae</taxon>
        <taxon>Elsinoe</taxon>
    </lineage>
</organism>
<protein>
    <submittedName>
        <fullName evidence="1">Uncharacterized protein</fullName>
    </submittedName>
</protein>
<evidence type="ECO:0000313" key="2">
    <source>
        <dbReference type="Proteomes" id="UP000799538"/>
    </source>
</evidence>
<dbReference type="Proteomes" id="UP000799538">
    <property type="component" value="Unassembled WGS sequence"/>
</dbReference>